<gene>
    <name evidence="12" type="ORF">OKIT_1256</name>
</gene>
<comment type="similarity">
    <text evidence="8">Belongs to the ABC transporter superfamily. HrtA family.</text>
</comment>
<organism evidence="12 13">
    <name type="scientific">Oenococcus kitaharae DSM 17330</name>
    <dbReference type="NCBI Taxonomy" id="1045004"/>
    <lineage>
        <taxon>Bacteria</taxon>
        <taxon>Bacillati</taxon>
        <taxon>Bacillota</taxon>
        <taxon>Bacilli</taxon>
        <taxon>Lactobacillales</taxon>
        <taxon>Lactobacillaceae</taxon>
        <taxon>Oenococcus</taxon>
    </lineage>
</organism>
<comment type="function">
    <text evidence="10">Part of the ABC transporter complex hrt involved in hemin import. Responsible for energy coupling to the transport system.</text>
</comment>
<dbReference type="PROSITE" id="PS50893">
    <property type="entry name" value="ABC_TRANSPORTER_2"/>
    <property type="match status" value="1"/>
</dbReference>
<comment type="subcellular location">
    <subcellularLocation>
        <location evidence="1">Cell membrane</location>
        <topology evidence="1">Peripheral membrane protein</topology>
    </subcellularLocation>
</comment>
<evidence type="ECO:0000256" key="10">
    <source>
        <dbReference type="ARBA" id="ARBA00024721"/>
    </source>
</evidence>
<dbReference type="InterPro" id="IPR017871">
    <property type="entry name" value="ABC_transporter-like_CS"/>
</dbReference>
<evidence type="ECO:0000256" key="8">
    <source>
        <dbReference type="ARBA" id="ARBA00024359"/>
    </source>
</evidence>
<dbReference type="AlphaFoldDB" id="G9WFP7"/>
<keyword evidence="13" id="KW-1185">Reference proteome</keyword>
<dbReference type="SUPFAM" id="SSF52540">
    <property type="entry name" value="P-loop containing nucleoside triphosphate hydrolases"/>
    <property type="match status" value="1"/>
</dbReference>
<protein>
    <recommendedName>
        <fullName evidence="9">Putative hemin import ATP-binding protein HrtA</fullName>
    </recommendedName>
</protein>
<feature type="domain" description="ABC transporter" evidence="11">
    <location>
        <begin position="4"/>
        <end position="225"/>
    </location>
</feature>
<dbReference type="HOGENOM" id="CLU_000604_1_22_9"/>
<keyword evidence="7" id="KW-0472">Membrane</keyword>
<keyword evidence="6 12" id="KW-0067">ATP-binding</keyword>
<dbReference type="InterPro" id="IPR015854">
    <property type="entry name" value="ABC_transpr_LolD-like"/>
</dbReference>
<evidence type="ECO:0000313" key="12">
    <source>
        <dbReference type="EMBL" id="EHN59339.1"/>
    </source>
</evidence>
<evidence type="ECO:0000256" key="2">
    <source>
        <dbReference type="ARBA" id="ARBA00011131"/>
    </source>
</evidence>
<dbReference type="OrthoDB" id="9791546at2"/>
<dbReference type="Proteomes" id="UP000004959">
    <property type="component" value="Chromosome"/>
</dbReference>
<comment type="subunit">
    <text evidence="2">The complex is composed of two ATP-binding proteins (HrtA), two transmembrane proteins (HrtB) and a solute-binding protein.</text>
</comment>
<dbReference type="PATRIC" id="fig|1045004.4.peg.1239"/>
<dbReference type="InterPro" id="IPR027417">
    <property type="entry name" value="P-loop_NTPase"/>
</dbReference>
<dbReference type="STRING" id="336988.NT96_07055"/>
<dbReference type="CDD" id="cd03255">
    <property type="entry name" value="ABC_MJ0796_LolCDE_FtsE"/>
    <property type="match status" value="1"/>
</dbReference>
<dbReference type="Gene3D" id="3.40.50.300">
    <property type="entry name" value="P-loop containing nucleotide triphosphate hydrolases"/>
    <property type="match status" value="1"/>
</dbReference>
<dbReference type="PROSITE" id="PS00211">
    <property type="entry name" value="ABC_TRANSPORTER_1"/>
    <property type="match status" value="1"/>
</dbReference>
<dbReference type="GO" id="GO:0005886">
    <property type="term" value="C:plasma membrane"/>
    <property type="evidence" value="ECO:0007669"/>
    <property type="project" value="UniProtKB-SubCell"/>
</dbReference>
<evidence type="ECO:0000256" key="3">
    <source>
        <dbReference type="ARBA" id="ARBA00022448"/>
    </source>
</evidence>
<dbReference type="eggNOG" id="COG1136">
    <property type="taxonomic scope" value="Bacteria"/>
</dbReference>
<dbReference type="GO" id="GO:0022857">
    <property type="term" value="F:transmembrane transporter activity"/>
    <property type="evidence" value="ECO:0007669"/>
    <property type="project" value="TreeGrafter"/>
</dbReference>
<evidence type="ECO:0000256" key="4">
    <source>
        <dbReference type="ARBA" id="ARBA00022475"/>
    </source>
</evidence>
<dbReference type="SMART" id="SM00382">
    <property type="entry name" value="AAA"/>
    <property type="match status" value="1"/>
</dbReference>
<proteinExistence type="inferred from homology"/>
<dbReference type="InterPro" id="IPR017911">
    <property type="entry name" value="MacB-like_ATP-bd"/>
</dbReference>
<accession>G9WFP7</accession>
<dbReference type="Pfam" id="PF00005">
    <property type="entry name" value="ABC_tran"/>
    <property type="match status" value="1"/>
</dbReference>
<keyword evidence="5" id="KW-0547">Nucleotide-binding</keyword>
<keyword evidence="3" id="KW-0813">Transport</keyword>
<dbReference type="InterPro" id="IPR003593">
    <property type="entry name" value="AAA+_ATPase"/>
</dbReference>
<dbReference type="GO" id="GO:0005524">
    <property type="term" value="F:ATP binding"/>
    <property type="evidence" value="ECO:0007669"/>
    <property type="project" value="UniProtKB-KW"/>
</dbReference>
<evidence type="ECO:0000259" key="11">
    <source>
        <dbReference type="PROSITE" id="PS50893"/>
    </source>
</evidence>
<dbReference type="GO" id="GO:0016887">
    <property type="term" value="F:ATP hydrolysis activity"/>
    <property type="evidence" value="ECO:0007669"/>
    <property type="project" value="InterPro"/>
</dbReference>
<dbReference type="PANTHER" id="PTHR24220:SF666">
    <property type="entry name" value="HEMIN IMPORT ATP-BINDING PROTEIN HRTA-RELATED"/>
    <property type="match status" value="1"/>
</dbReference>
<evidence type="ECO:0000256" key="9">
    <source>
        <dbReference type="ARBA" id="ARBA00024432"/>
    </source>
</evidence>
<evidence type="ECO:0000256" key="5">
    <source>
        <dbReference type="ARBA" id="ARBA00022741"/>
    </source>
</evidence>
<evidence type="ECO:0000256" key="7">
    <source>
        <dbReference type="ARBA" id="ARBA00023136"/>
    </source>
</evidence>
<sequence>MAAIELKKVNHYFGSGSSLVHVLQDINFSAEKGQLVLIVGPSGSGKSTFLTIAGGLQTASSGDVSIEGQSINQLSREQSDQLRLSHIGFVLQSYALVPYLKVSEQLAFVDRIKPEGNLNAEELKELFAQLGIEDLVNKYPGQLSGGQRQRVAIARAVYTNPEVILADEPSAALDSDRVVKIGQLFKELAEQRDKAVVIVTHDTRLMPFADKIYEIMDGKMSLHDK</sequence>
<dbReference type="PANTHER" id="PTHR24220">
    <property type="entry name" value="IMPORT ATP-BINDING PROTEIN"/>
    <property type="match status" value="1"/>
</dbReference>
<name>G9WFP7_9LACO</name>
<keyword evidence="4" id="KW-1003">Cell membrane</keyword>
<dbReference type="InterPro" id="IPR003439">
    <property type="entry name" value="ABC_transporter-like_ATP-bd"/>
</dbReference>
<dbReference type="RefSeq" id="WP_007746198.1">
    <property type="nucleotide sequence ID" value="NZ_CM001398.1"/>
</dbReference>
<evidence type="ECO:0000256" key="6">
    <source>
        <dbReference type="ARBA" id="ARBA00022840"/>
    </source>
</evidence>
<reference evidence="12 13" key="1">
    <citation type="journal article" date="2012" name="PLoS ONE">
        <title>Functional divergence in the genus oenococcus as predicted by genome sequencing of the newly-described species, Oenococcus kitaharae.</title>
        <authorList>
            <person name="Borneman A.R."/>
            <person name="McCarthy J.M."/>
            <person name="Chambers P.J."/>
            <person name="Bartowsky E.J."/>
        </authorList>
    </citation>
    <scope>NUCLEOTIDE SEQUENCE [LARGE SCALE GENOMIC DNA]</scope>
    <source>
        <strain evidence="13">DSM17330</strain>
    </source>
</reference>
<dbReference type="EMBL" id="AFVZ01000001">
    <property type="protein sequence ID" value="EHN59339.1"/>
    <property type="molecule type" value="Genomic_DNA"/>
</dbReference>
<evidence type="ECO:0000256" key="1">
    <source>
        <dbReference type="ARBA" id="ARBA00004202"/>
    </source>
</evidence>
<comment type="caution">
    <text evidence="12">The sequence shown here is derived from an EMBL/GenBank/DDBJ whole genome shotgun (WGS) entry which is preliminary data.</text>
</comment>
<evidence type="ECO:0000313" key="13">
    <source>
        <dbReference type="Proteomes" id="UP000004959"/>
    </source>
</evidence>